<gene>
    <name evidence="8" type="ORF">ATC70_010307</name>
</gene>
<dbReference type="PANTHER" id="PTHR22807">
    <property type="entry name" value="NOP2 YEAST -RELATED NOL1/NOP2/FMU SUN DOMAIN-CONTAINING"/>
    <property type="match status" value="1"/>
</dbReference>
<proteinExistence type="inferred from homology"/>
<reference evidence="8 9" key="1">
    <citation type="submission" date="2022-11" db="EMBL/GenBank/DDBJ databases">
        <title>Mucor velutinosus strain NIH1002 WGS.</title>
        <authorList>
            <person name="Subramanian P."/>
            <person name="Mullikin J.C."/>
            <person name="Segre J.A."/>
            <person name="Zelazny A.M."/>
        </authorList>
    </citation>
    <scope>NUCLEOTIDE SEQUENCE [LARGE SCALE GENOMIC DNA]</scope>
    <source>
        <strain evidence="8 9">NIH1002</strain>
    </source>
</reference>
<keyword evidence="4 5" id="KW-0694">RNA-binding</keyword>
<dbReference type="PROSITE" id="PS51686">
    <property type="entry name" value="SAM_MT_RSMB_NOP"/>
    <property type="match status" value="1"/>
</dbReference>
<protein>
    <recommendedName>
        <fullName evidence="7">SAM-dependent MTase RsmB/NOP-type domain-containing protein</fullName>
    </recommendedName>
</protein>
<evidence type="ECO:0000256" key="4">
    <source>
        <dbReference type="ARBA" id="ARBA00022884"/>
    </source>
</evidence>
<dbReference type="EMBL" id="JASEJX010000014">
    <property type="protein sequence ID" value="KAK4515362.1"/>
    <property type="molecule type" value="Genomic_DNA"/>
</dbReference>
<dbReference type="RefSeq" id="XP_064682028.1">
    <property type="nucleotide sequence ID" value="XM_064829526.1"/>
</dbReference>
<dbReference type="SUPFAM" id="SSF53335">
    <property type="entry name" value="S-adenosyl-L-methionine-dependent methyltransferases"/>
    <property type="match status" value="1"/>
</dbReference>
<dbReference type="GO" id="GO:0001510">
    <property type="term" value="P:RNA methylation"/>
    <property type="evidence" value="ECO:0007669"/>
    <property type="project" value="InterPro"/>
</dbReference>
<dbReference type="GO" id="GO:0003723">
    <property type="term" value="F:RNA binding"/>
    <property type="evidence" value="ECO:0007669"/>
    <property type="project" value="UniProtKB-UniRule"/>
</dbReference>
<feature type="binding site" evidence="5">
    <location>
        <position position="244"/>
    </location>
    <ligand>
        <name>S-adenosyl-L-methionine</name>
        <dbReference type="ChEBI" id="CHEBI:59789"/>
    </ligand>
</feature>
<dbReference type="Proteomes" id="UP001304243">
    <property type="component" value="Unassembled WGS sequence"/>
</dbReference>
<organism evidence="8 9">
    <name type="scientific">Mucor velutinosus</name>
    <dbReference type="NCBI Taxonomy" id="708070"/>
    <lineage>
        <taxon>Eukaryota</taxon>
        <taxon>Fungi</taxon>
        <taxon>Fungi incertae sedis</taxon>
        <taxon>Mucoromycota</taxon>
        <taxon>Mucoromycotina</taxon>
        <taxon>Mucoromycetes</taxon>
        <taxon>Mucorales</taxon>
        <taxon>Mucorineae</taxon>
        <taxon>Mucoraceae</taxon>
        <taxon>Mucor</taxon>
    </lineage>
</organism>
<name>A0AAN7I0Q1_9FUNG</name>
<comment type="caution">
    <text evidence="5">Lacks conserved residue(s) required for the propagation of feature annotation.</text>
</comment>
<dbReference type="PRINTS" id="PR02010">
    <property type="entry name" value="RCMT9"/>
</dbReference>
<dbReference type="InterPro" id="IPR001678">
    <property type="entry name" value="MeTrfase_RsmB-F_NOP2_dom"/>
</dbReference>
<evidence type="ECO:0000256" key="6">
    <source>
        <dbReference type="SAM" id="MobiDB-lite"/>
    </source>
</evidence>
<keyword evidence="1 5" id="KW-0489">Methyltransferase</keyword>
<comment type="caution">
    <text evidence="8">The sequence shown here is derived from an EMBL/GenBank/DDBJ whole genome shotgun (WGS) entry which is preliminary data.</text>
</comment>
<evidence type="ECO:0000313" key="8">
    <source>
        <dbReference type="EMBL" id="KAK4515362.1"/>
    </source>
</evidence>
<feature type="active site" description="Nucleophile" evidence="5">
    <location>
        <position position="401"/>
    </location>
</feature>
<sequence>MLLAHYHLSASLSCCSRDSHASQGIRLDCSRANSVVDVSNVQWPSVSNVLSETESQFNQAKKICHPSSSNTIQTSMSNSNNDEDTDQLELMGASNDSNATQFDITKLPDSFQKFLKDNSIDPQIYTVAKLPRYIRTNTHLPADKRPSLQDLKTQFQTDKVYAVDGLAHFFSVQLDETTQRISDVPAYKKHAIFGIDLSSAIAVEALEVQKDDQVLDLCCAPGAKLCMIANLLGRDGLGTVTGVDLAGHRLATCRSLLKKYKVGEKVRLFEADGTAFGVPPPSRLGGRMIHNKNVDEKDMTTRKRQKLDLVKPFWASRLLRFDNQTPSLTNALYDKVLVDAECTHDGSIAHILKYEKWGWDTFEKNFMDPHRIDTIAELQCNLMKQGWHMLKPGGIMIYSTCSLSIRQNEDNVAWFLNEFKDAQLEKIPSFNIPPAEIKQQQFHPALQGDIEANCLRFDPISSNTSGFFVARFVKAALFT</sequence>
<evidence type="ECO:0000256" key="5">
    <source>
        <dbReference type="PROSITE-ProRule" id="PRU01023"/>
    </source>
</evidence>
<dbReference type="InterPro" id="IPR029063">
    <property type="entry name" value="SAM-dependent_MTases_sf"/>
</dbReference>
<feature type="compositionally biased region" description="Polar residues" evidence="6">
    <location>
        <begin position="66"/>
        <end position="80"/>
    </location>
</feature>
<dbReference type="Gene3D" id="3.40.50.150">
    <property type="entry name" value="Vaccinia Virus protein VP39"/>
    <property type="match status" value="1"/>
</dbReference>
<feature type="binding site" evidence="5">
    <location>
        <position position="339"/>
    </location>
    <ligand>
        <name>S-adenosyl-L-methionine</name>
        <dbReference type="ChEBI" id="CHEBI:59789"/>
    </ligand>
</feature>
<dbReference type="InterPro" id="IPR049560">
    <property type="entry name" value="MeTrfase_RsmB-F_NOP2_cat"/>
</dbReference>
<feature type="region of interest" description="Disordered" evidence="6">
    <location>
        <begin position="62"/>
        <end position="87"/>
    </location>
</feature>
<dbReference type="Pfam" id="PF01189">
    <property type="entry name" value="Methyltr_RsmB-F"/>
    <property type="match status" value="2"/>
</dbReference>
<dbReference type="AlphaFoldDB" id="A0AAN7I0Q1"/>
<evidence type="ECO:0000259" key="7">
    <source>
        <dbReference type="PROSITE" id="PS51686"/>
    </source>
</evidence>
<dbReference type="InterPro" id="IPR023267">
    <property type="entry name" value="RCMT"/>
</dbReference>
<dbReference type="PRINTS" id="PR02008">
    <property type="entry name" value="RCMTFAMILY"/>
</dbReference>
<keyword evidence="3 5" id="KW-0949">S-adenosyl-L-methionine</keyword>
<evidence type="ECO:0000256" key="3">
    <source>
        <dbReference type="ARBA" id="ARBA00022691"/>
    </source>
</evidence>
<dbReference type="GO" id="GO:0008173">
    <property type="term" value="F:RNA methyltransferase activity"/>
    <property type="evidence" value="ECO:0007669"/>
    <property type="project" value="InterPro"/>
</dbReference>
<keyword evidence="2 5" id="KW-0808">Transferase</keyword>
<evidence type="ECO:0000313" key="9">
    <source>
        <dbReference type="Proteomes" id="UP001304243"/>
    </source>
</evidence>
<comment type="similarity">
    <text evidence="5">Belongs to the class I-like SAM-binding methyltransferase superfamily. RsmB/NOP family.</text>
</comment>
<evidence type="ECO:0000256" key="2">
    <source>
        <dbReference type="ARBA" id="ARBA00022679"/>
    </source>
</evidence>
<feature type="domain" description="SAM-dependent MTase RsmB/NOP-type" evidence="7">
    <location>
        <begin position="122"/>
        <end position="475"/>
    </location>
</feature>
<dbReference type="PANTHER" id="PTHR22807:SF16">
    <property type="entry name" value="SAM-DEPENDENT MTASE RSMB_NOP-TYPE DOMAIN-CONTAINING PROTEIN"/>
    <property type="match status" value="1"/>
</dbReference>
<keyword evidence="9" id="KW-1185">Reference proteome</keyword>
<dbReference type="InterPro" id="IPR023269">
    <property type="entry name" value="RCMT_subfamily_9"/>
</dbReference>
<accession>A0AAN7I0Q1</accession>
<evidence type="ECO:0000256" key="1">
    <source>
        <dbReference type="ARBA" id="ARBA00022603"/>
    </source>
</evidence>
<dbReference type="CDD" id="cd02440">
    <property type="entry name" value="AdoMet_MTases"/>
    <property type="match status" value="1"/>
</dbReference>
<dbReference type="GeneID" id="89953993"/>
<feature type="binding site" evidence="5">
    <location>
        <position position="272"/>
    </location>
    <ligand>
        <name>S-adenosyl-L-methionine</name>
        <dbReference type="ChEBI" id="CHEBI:59789"/>
    </ligand>
</feature>